<reference evidence="2" key="1">
    <citation type="submission" date="2020-02" db="EMBL/GenBank/DDBJ databases">
        <authorList>
            <person name="Meier V. D."/>
        </authorList>
    </citation>
    <scope>NUCLEOTIDE SEQUENCE</scope>
    <source>
        <strain evidence="2">AVDCRST_MAG89</strain>
    </source>
</reference>
<feature type="signal peptide" evidence="1">
    <location>
        <begin position="1"/>
        <end position="18"/>
    </location>
</feature>
<dbReference type="AlphaFoldDB" id="A0A6J4L8E9"/>
<organism evidence="2">
    <name type="scientific">uncultured Gemmatimonadota bacterium</name>
    <dbReference type="NCBI Taxonomy" id="203437"/>
    <lineage>
        <taxon>Bacteria</taxon>
        <taxon>Pseudomonadati</taxon>
        <taxon>Gemmatimonadota</taxon>
        <taxon>environmental samples</taxon>
    </lineage>
</organism>
<sequence>MAGLVLLLAACWATPAAAVSVSPIALYLDQTTRTGTLTLYNSGTLPEEVEIGFAFGYPVSDSAGNVSVPLFDTAAAGEPSAVEWMRAFPRRLRLEAGQRQVVRVMAQPPAGLANGEYWARVLVRSRGGQPPIEQTQGAVTLQLNVETVVVAAAAYRNGPVTTAIGVQAPVAVRTPEGVRLQLDLARQGSAAYLGRIRAELLAPNGDVVAEASDEVAVYHQMRRRLVIPFTGTPAAGYRVRYTVETERPDLPPGGVLKAPNVSATIPVS</sequence>
<dbReference type="SUPFAM" id="SSF49354">
    <property type="entry name" value="PapD-like"/>
    <property type="match status" value="1"/>
</dbReference>
<dbReference type="InterPro" id="IPR008962">
    <property type="entry name" value="PapD-like_sf"/>
</dbReference>
<dbReference type="EMBL" id="CADCTV010000410">
    <property type="protein sequence ID" value="CAA9326592.1"/>
    <property type="molecule type" value="Genomic_DNA"/>
</dbReference>
<evidence type="ECO:0000313" key="2">
    <source>
        <dbReference type="EMBL" id="CAA9326592.1"/>
    </source>
</evidence>
<evidence type="ECO:0000256" key="1">
    <source>
        <dbReference type="SAM" id="SignalP"/>
    </source>
</evidence>
<feature type="chain" id="PRO_5027036895" description="Pili assembly chaperone N-terminal domain-containing protein" evidence="1">
    <location>
        <begin position="19"/>
        <end position="268"/>
    </location>
</feature>
<keyword evidence="1" id="KW-0732">Signal</keyword>
<evidence type="ECO:0008006" key="3">
    <source>
        <dbReference type="Google" id="ProtNLM"/>
    </source>
</evidence>
<name>A0A6J4L8E9_9BACT</name>
<accession>A0A6J4L8E9</accession>
<gene>
    <name evidence="2" type="ORF">AVDCRST_MAG89-1925</name>
</gene>
<proteinExistence type="predicted"/>
<protein>
    <recommendedName>
        <fullName evidence="3">Pili assembly chaperone N-terminal domain-containing protein</fullName>
    </recommendedName>
</protein>